<dbReference type="GO" id="GO:0000155">
    <property type="term" value="F:phosphorelay sensor kinase activity"/>
    <property type="evidence" value="ECO:0007669"/>
    <property type="project" value="InterPro"/>
</dbReference>
<dbReference type="AlphaFoldDB" id="A0A1I0MFS6"/>
<feature type="transmembrane region" description="Helical" evidence="1">
    <location>
        <begin position="7"/>
        <end position="26"/>
    </location>
</feature>
<keyword evidence="1" id="KW-0812">Transmembrane</keyword>
<accession>A0A1I0MFS6</accession>
<feature type="domain" description="Signal transduction histidine kinase internal region" evidence="2">
    <location>
        <begin position="162"/>
        <end position="239"/>
    </location>
</feature>
<name>A0A1I0MFS6_9BACT</name>
<reference evidence="4" key="1">
    <citation type="submission" date="2016-10" db="EMBL/GenBank/DDBJ databases">
        <authorList>
            <person name="Varghese N."/>
            <person name="Submissions S."/>
        </authorList>
    </citation>
    <scope>NUCLEOTIDE SEQUENCE [LARGE SCALE GENOMIC DNA]</scope>
    <source>
        <strain evidence="4">CGMCC 1.12402</strain>
    </source>
</reference>
<protein>
    <submittedName>
        <fullName evidence="3">Histidine kinase</fullName>
    </submittedName>
</protein>
<keyword evidence="4" id="KW-1185">Reference proteome</keyword>
<organism evidence="3 4">
    <name type="scientific">Roseivirga pacifica</name>
    <dbReference type="NCBI Taxonomy" id="1267423"/>
    <lineage>
        <taxon>Bacteria</taxon>
        <taxon>Pseudomonadati</taxon>
        <taxon>Bacteroidota</taxon>
        <taxon>Cytophagia</taxon>
        <taxon>Cytophagales</taxon>
        <taxon>Roseivirgaceae</taxon>
        <taxon>Roseivirga</taxon>
    </lineage>
</organism>
<dbReference type="OrthoDB" id="927174at2"/>
<dbReference type="Gene3D" id="3.30.565.10">
    <property type="entry name" value="Histidine kinase-like ATPase, C-terminal domain"/>
    <property type="match status" value="1"/>
</dbReference>
<dbReference type="RefSeq" id="WP_090256670.1">
    <property type="nucleotide sequence ID" value="NZ_FOIR01000001.1"/>
</dbReference>
<dbReference type="EMBL" id="FOIR01000001">
    <property type="protein sequence ID" value="SEV86968.1"/>
    <property type="molecule type" value="Genomic_DNA"/>
</dbReference>
<dbReference type="Pfam" id="PF06580">
    <property type="entry name" value="His_kinase"/>
    <property type="match status" value="1"/>
</dbReference>
<dbReference type="STRING" id="1267423.SAMN05216290_0347"/>
<feature type="transmembrane region" description="Helical" evidence="1">
    <location>
        <begin position="72"/>
        <end position="96"/>
    </location>
</feature>
<keyword evidence="3" id="KW-0808">Transferase</keyword>
<evidence type="ECO:0000313" key="4">
    <source>
        <dbReference type="Proteomes" id="UP000199437"/>
    </source>
</evidence>
<feature type="transmembrane region" description="Helical" evidence="1">
    <location>
        <begin position="116"/>
        <end position="134"/>
    </location>
</feature>
<dbReference type="GO" id="GO:0016020">
    <property type="term" value="C:membrane"/>
    <property type="evidence" value="ECO:0007669"/>
    <property type="project" value="InterPro"/>
</dbReference>
<dbReference type="InterPro" id="IPR010559">
    <property type="entry name" value="Sig_transdc_His_kin_internal"/>
</dbReference>
<gene>
    <name evidence="3" type="ORF">SAMN05216290_0347</name>
</gene>
<sequence>MSKLLRLLFYLVVGMCFFYYLFYSEYDRVPNWGEDLNLMLFALVTSIVAGFGITGINTLLNRKLPWRKNVFVRFMAGLGSDFLFLGFVLILFGWLANITGIIEYEMFPEDLFIRQIEIKLMVLSFITFFVITLVEFNGYSYNEYSVGQIRKLRAERKQLELQFEALKSQLSPHYLFNSMNTISSLVYRDADVAESFIRNLADTFNYVLHTKDVKSVPLKEEIEALKDYRYLLMIRYNDAIGLNIEVDEARLEDPIPPLTLQLLVENAVKHNIISSDQPLKINIRNTETHLVVLNNKTGAPSKTASHRVGLDNIRKRYAFFSKEEISIRNEDYFEVKLPLLS</sequence>
<dbReference type="InterPro" id="IPR036890">
    <property type="entry name" value="HATPase_C_sf"/>
</dbReference>
<dbReference type="GeneID" id="99985110"/>
<evidence type="ECO:0000259" key="2">
    <source>
        <dbReference type="Pfam" id="PF06580"/>
    </source>
</evidence>
<evidence type="ECO:0000313" key="3">
    <source>
        <dbReference type="EMBL" id="SEV86968.1"/>
    </source>
</evidence>
<proteinExistence type="predicted"/>
<dbReference type="Proteomes" id="UP000199437">
    <property type="component" value="Unassembled WGS sequence"/>
</dbReference>
<dbReference type="InterPro" id="IPR050640">
    <property type="entry name" value="Bact_2-comp_sensor_kinase"/>
</dbReference>
<keyword evidence="1" id="KW-0472">Membrane</keyword>
<evidence type="ECO:0000256" key="1">
    <source>
        <dbReference type="SAM" id="Phobius"/>
    </source>
</evidence>
<dbReference type="PANTHER" id="PTHR34220">
    <property type="entry name" value="SENSOR HISTIDINE KINASE YPDA"/>
    <property type="match status" value="1"/>
</dbReference>
<dbReference type="PANTHER" id="PTHR34220:SF7">
    <property type="entry name" value="SENSOR HISTIDINE KINASE YPDA"/>
    <property type="match status" value="1"/>
</dbReference>
<keyword evidence="3" id="KW-0418">Kinase</keyword>
<keyword evidence="1" id="KW-1133">Transmembrane helix</keyword>
<feature type="transmembrane region" description="Helical" evidence="1">
    <location>
        <begin position="38"/>
        <end position="60"/>
    </location>
</feature>